<accession>A0ABS7DC78</accession>
<gene>
    <name evidence="3" type="ORF">K0T92_22770</name>
</gene>
<dbReference type="InterPro" id="IPR037185">
    <property type="entry name" value="EmrE-like"/>
</dbReference>
<dbReference type="RefSeq" id="WP_219874822.1">
    <property type="nucleotide sequence ID" value="NZ_JAHZIJ010000026.1"/>
</dbReference>
<sequence length="118" mass="13387">MYYLYSFSLLLTGLLIVNLVFSYQSKHIDPHFWSTLKFQLCALPLFLIANLCIGYGVKFGFRAVGNLIFVLITSKGIEMLISLLMGFMFFKETATWRTWVGLGIVLVGFAVAKGKFQQ</sequence>
<comment type="caution">
    <text evidence="3">The sequence shown here is derived from an EMBL/GenBank/DDBJ whole genome shotgun (WGS) entry which is preliminary data.</text>
</comment>
<dbReference type="EMBL" id="JAHZIJ010000026">
    <property type="protein sequence ID" value="MBW7477547.1"/>
    <property type="molecule type" value="Genomic_DNA"/>
</dbReference>
<keyword evidence="4" id="KW-1185">Reference proteome</keyword>
<feature type="transmembrane region" description="Helical" evidence="2">
    <location>
        <begin position="96"/>
        <end position="112"/>
    </location>
</feature>
<reference evidence="3 4" key="1">
    <citation type="submission" date="2021-07" db="EMBL/GenBank/DDBJ databases">
        <title>Paenibacillus radiodurans sp. nov., isolated from the southeastern edge of Tengger Desert.</title>
        <authorList>
            <person name="Zhang G."/>
        </authorList>
    </citation>
    <scope>NUCLEOTIDE SEQUENCE [LARGE SCALE GENOMIC DNA]</scope>
    <source>
        <strain evidence="3 4">DT7-4</strain>
    </source>
</reference>
<proteinExistence type="predicted"/>
<dbReference type="Proteomes" id="UP000812277">
    <property type="component" value="Unassembled WGS sequence"/>
</dbReference>
<name>A0ABS7DC78_9BACL</name>
<feature type="transmembrane region" description="Helical" evidence="2">
    <location>
        <begin position="32"/>
        <end position="55"/>
    </location>
</feature>
<keyword evidence="2" id="KW-0472">Membrane</keyword>
<comment type="subcellular location">
    <subcellularLocation>
        <location evidence="1">Endomembrane system</location>
        <topology evidence="1">Multi-pass membrane protein</topology>
    </subcellularLocation>
</comment>
<evidence type="ECO:0000313" key="4">
    <source>
        <dbReference type="Proteomes" id="UP000812277"/>
    </source>
</evidence>
<dbReference type="SUPFAM" id="SSF103481">
    <property type="entry name" value="Multidrug resistance efflux transporter EmrE"/>
    <property type="match status" value="1"/>
</dbReference>
<feature type="transmembrane region" description="Helical" evidence="2">
    <location>
        <begin position="67"/>
        <end position="90"/>
    </location>
</feature>
<evidence type="ECO:0008006" key="5">
    <source>
        <dbReference type="Google" id="ProtNLM"/>
    </source>
</evidence>
<evidence type="ECO:0000313" key="3">
    <source>
        <dbReference type="EMBL" id="MBW7477547.1"/>
    </source>
</evidence>
<keyword evidence="2" id="KW-1133">Transmembrane helix</keyword>
<organism evidence="3 4">
    <name type="scientific">Paenibacillus oenotherae</name>
    <dbReference type="NCBI Taxonomy" id="1435645"/>
    <lineage>
        <taxon>Bacteria</taxon>
        <taxon>Bacillati</taxon>
        <taxon>Bacillota</taxon>
        <taxon>Bacilli</taxon>
        <taxon>Bacillales</taxon>
        <taxon>Paenibacillaceae</taxon>
        <taxon>Paenibacillus</taxon>
    </lineage>
</organism>
<evidence type="ECO:0000256" key="1">
    <source>
        <dbReference type="ARBA" id="ARBA00004127"/>
    </source>
</evidence>
<protein>
    <recommendedName>
        <fullName evidence="5">EamA domain-containing protein</fullName>
    </recommendedName>
</protein>
<evidence type="ECO:0000256" key="2">
    <source>
        <dbReference type="SAM" id="Phobius"/>
    </source>
</evidence>
<keyword evidence="2" id="KW-0812">Transmembrane</keyword>